<gene>
    <name evidence="2" type="ordered locus">Rmar_1631</name>
</gene>
<dbReference type="STRING" id="518766.Rmar_1631"/>
<dbReference type="Gene3D" id="3.30.420.10">
    <property type="entry name" value="Ribonuclease H-like superfamily/Ribonuclease H"/>
    <property type="match status" value="1"/>
</dbReference>
<protein>
    <recommendedName>
        <fullName evidence="1">Predicted 3'-5' exonuclease PolB-like domain-containing protein</fullName>
    </recommendedName>
</protein>
<dbReference type="OrthoDB" id="9773351at2"/>
<dbReference type="KEGG" id="rmr:Rmar_1631"/>
<dbReference type="InterPro" id="IPR019288">
    <property type="entry name" value="3'-5'_exonuclease_PolB-like"/>
</dbReference>
<keyword evidence="3" id="KW-1185">Reference proteome</keyword>
<evidence type="ECO:0000313" key="2">
    <source>
        <dbReference type="EMBL" id="ACY48517.1"/>
    </source>
</evidence>
<dbReference type="EMBL" id="CP001807">
    <property type="protein sequence ID" value="ACY48517.1"/>
    <property type="molecule type" value="Genomic_DNA"/>
</dbReference>
<dbReference type="SUPFAM" id="SSF53098">
    <property type="entry name" value="Ribonuclease H-like"/>
    <property type="match status" value="1"/>
</dbReference>
<dbReference type="Pfam" id="PF10108">
    <property type="entry name" value="DNA_pol_B_exo2"/>
    <property type="match status" value="1"/>
</dbReference>
<reference evidence="2 3" key="1">
    <citation type="journal article" date="2009" name="Stand. Genomic Sci.">
        <title>Complete genome sequence of Rhodothermus marinus type strain (R-10).</title>
        <authorList>
            <person name="Nolan M."/>
            <person name="Tindall B.J."/>
            <person name="Pomrenke H."/>
            <person name="Lapidus A."/>
            <person name="Copeland A."/>
            <person name="Glavina Del Rio T."/>
            <person name="Lucas S."/>
            <person name="Chen F."/>
            <person name="Tice H."/>
            <person name="Cheng J.F."/>
            <person name="Saunders E."/>
            <person name="Han C."/>
            <person name="Bruce D."/>
            <person name="Goodwin L."/>
            <person name="Chain P."/>
            <person name="Pitluck S."/>
            <person name="Ovchinikova G."/>
            <person name="Pati A."/>
            <person name="Ivanova N."/>
            <person name="Mavromatis K."/>
            <person name="Chen A."/>
            <person name="Palaniappan K."/>
            <person name="Land M."/>
            <person name="Hauser L."/>
            <person name="Chang Y.J."/>
            <person name="Jeffries C.D."/>
            <person name="Brettin T."/>
            <person name="Goker M."/>
            <person name="Bristow J."/>
            <person name="Eisen J.A."/>
            <person name="Markowitz V."/>
            <person name="Hugenholtz P."/>
            <person name="Kyrpides N.C."/>
            <person name="Klenk H.P."/>
            <person name="Detter J.C."/>
        </authorList>
    </citation>
    <scope>NUCLEOTIDE SEQUENCE [LARGE SCALE GENOMIC DNA]</scope>
    <source>
        <strain evidence="3">ATCC 43812 / DSM 4252 / R-10</strain>
    </source>
</reference>
<dbReference type="Proteomes" id="UP000002221">
    <property type="component" value="Chromosome"/>
</dbReference>
<evidence type="ECO:0000313" key="3">
    <source>
        <dbReference type="Proteomes" id="UP000002221"/>
    </source>
</evidence>
<dbReference type="AlphaFoldDB" id="D0MJ59"/>
<dbReference type="InterPro" id="IPR036397">
    <property type="entry name" value="RNaseH_sf"/>
</dbReference>
<dbReference type="GO" id="GO:0003676">
    <property type="term" value="F:nucleic acid binding"/>
    <property type="evidence" value="ECO:0007669"/>
    <property type="project" value="InterPro"/>
</dbReference>
<evidence type="ECO:0000259" key="1">
    <source>
        <dbReference type="Pfam" id="PF10108"/>
    </source>
</evidence>
<organism evidence="2 3">
    <name type="scientific">Rhodothermus marinus (strain ATCC 43812 / DSM 4252 / R-10)</name>
    <name type="common">Rhodothermus obamensis</name>
    <dbReference type="NCBI Taxonomy" id="518766"/>
    <lineage>
        <taxon>Bacteria</taxon>
        <taxon>Pseudomonadati</taxon>
        <taxon>Rhodothermota</taxon>
        <taxon>Rhodothermia</taxon>
        <taxon>Rhodothermales</taxon>
        <taxon>Rhodothermaceae</taxon>
        <taxon>Rhodothermus</taxon>
    </lineage>
</organism>
<name>D0MJ59_RHOM4</name>
<sequence length="229" mass="25820">MHYLALDIETCPLPADGYSAQQQARLAREVHFLRQREPDAHEEALTQRAASLHPLLSWIVCISVQRAVDDPFRPNPPYSYLAPTPDDEGAMLARFWRDVQQFVERGEKICWITFNGKRFDVPFLLARTLHHGLSPVACGLLDDYPYKQYPHCDLFNLFAGINLGLADLCALLHVSSPKEHGDGSLVQHLLETEGIEGVRRYCEADVVATMACFARLLPLLPRDCQPPNS</sequence>
<proteinExistence type="predicted"/>
<dbReference type="RefSeq" id="WP_012844128.1">
    <property type="nucleotide sequence ID" value="NC_013501.1"/>
</dbReference>
<accession>D0MJ59</accession>
<feature type="domain" description="Predicted 3'-5' exonuclease PolB-like" evidence="1">
    <location>
        <begin position="85"/>
        <end position="216"/>
    </location>
</feature>
<dbReference type="InterPro" id="IPR012337">
    <property type="entry name" value="RNaseH-like_sf"/>
</dbReference>
<dbReference type="HOGENOM" id="CLU_1244609_0_0_10"/>
<dbReference type="eggNOG" id="COG3298">
    <property type="taxonomic scope" value="Bacteria"/>
</dbReference>